<comment type="caution">
    <text evidence="1">The sequence shown here is derived from an EMBL/GenBank/DDBJ whole genome shotgun (WGS) entry which is preliminary data.</text>
</comment>
<dbReference type="InterPro" id="IPR011990">
    <property type="entry name" value="TPR-like_helical_dom_sf"/>
</dbReference>
<keyword evidence="2" id="KW-1185">Reference proteome</keyword>
<name>A0AAN6VGT7_9PEZI</name>
<dbReference type="EMBL" id="MU857025">
    <property type="protein sequence ID" value="KAK4151258.1"/>
    <property type="molecule type" value="Genomic_DNA"/>
</dbReference>
<proteinExistence type="predicted"/>
<sequence>MFPSRVVSSSSRSLVPALRAARAALLKNASFHPLAPIHHGQCVQQRHYAMMRSPSLTRRARARAVQGGLLFKPSDTPPVAVWEQFKLHYDLGDLTAQDCHKAAVHYCDLATNDSSAWRETLERDHGIDSYTLHYTALPLASRGTASHMGLHMLLTASILGYAPSTLTLMSILVRLNKKDFLAMKPSFREAEAHFNRLVQAENPDALTLQGLVLLHGDRPTATALKYFDKAIKVARSIPPKAVSQPEPASQDSPAIREPRWSFEGSCHQKRGLILLEHNRTEEAIAAFKIAALELDLADGYAELVKLMPRDAPERETYLLKAAQGCNPEACQLLALEMADKASDPGLSMKDRVYAGRMAREWVQAHPDPGKREEVEAMVAEKTREVTKG</sequence>
<gene>
    <name evidence="1" type="ORF">C8A00DRAFT_17329</name>
</gene>
<protein>
    <submittedName>
        <fullName evidence="1">Uncharacterized protein</fullName>
    </submittedName>
</protein>
<evidence type="ECO:0000313" key="1">
    <source>
        <dbReference type="EMBL" id="KAK4151258.1"/>
    </source>
</evidence>
<reference evidence="1" key="1">
    <citation type="journal article" date="2023" name="Mol. Phylogenet. Evol.">
        <title>Genome-scale phylogeny and comparative genomics of the fungal order Sordariales.</title>
        <authorList>
            <person name="Hensen N."/>
            <person name="Bonometti L."/>
            <person name="Westerberg I."/>
            <person name="Brannstrom I.O."/>
            <person name="Guillou S."/>
            <person name="Cros-Aarteil S."/>
            <person name="Calhoun S."/>
            <person name="Haridas S."/>
            <person name="Kuo A."/>
            <person name="Mondo S."/>
            <person name="Pangilinan J."/>
            <person name="Riley R."/>
            <person name="LaButti K."/>
            <person name="Andreopoulos B."/>
            <person name="Lipzen A."/>
            <person name="Chen C."/>
            <person name="Yan M."/>
            <person name="Daum C."/>
            <person name="Ng V."/>
            <person name="Clum A."/>
            <person name="Steindorff A."/>
            <person name="Ohm R.A."/>
            <person name="Martin F."/>
            <person name="Silar P."/>
            <person name="Natvig D.O."/>
            <person name="Lalanne C."/>
            <person name="Gautier V."/>
            <person name="Ament-Velasquez S.L."/>
            <person name="Kruys A."/>
            <person name="Hutchinson M.I."/>
            <person name="Powell A.J."/>
            <person name="Barry K."/>
            <person name="Miller A.N."/>
            <person name="Grigoriev I.V."/>
            <person name="Debuchy R."/>
            <person name="Gladieux P."/>
            <person name="Hiltunen Thoren M."/>
            <person name="Johannesson H."/>
        </authorList>
    </citation>
    <scope>NUCLEOTIDE SEQUENCE</scope>
    <source>
        <strain evidence="1">CBS 538.74</strain>
    </source>
</reference>
<dbReference type="AlphaFoldDB" id="A0AAN6VGT7"/>
<accession>A0AAN6VGT7</accession>
<organism evidence="1 2">
    <name type="scientific">Chaetomidium leptoderma</name>
    <dbReference type="NCBI Taxonomy" id="669021"/>
    <lineage>
        <taxon>Eukaryota</taxon>
        <taxon>Fungi</taxon>
        <taxon>Dikarya</taxon>
        <taxon>Ascomycota</taxon>
        <taxon>Pezizomycotina</taxon>
        <taxon>Sordariomycetes</taxon>
        <taxon>Sordariomycetidae</taxon>
        <taxon>Sordariales</taxon>
        <taxon>Chaetomiaceae</taxon>
        <taxon>Chaetomidium</taxon>
    </lineage>
</organism>
<reference evidence="1" key="2">
    <citation type="submission" date="2023-05" db="EMBL/GenBank/DDBJ databases">
        <authorList>
            <consortium name="Lawrence Berkeley National Laboratory"/>
            <person name="Steindorff A."/>
            <person name="Hensen N."/>
            <person name="Bonometti L."/>
            <person name="Westerberg I."/>
            <person name="Brannstrom I.O."/>
            <person name="Guillou S."/>
            <person name="Cros-Aarteil S."/>
            <person name="Calhoun S."/>
            <person name="Haridas S."/>
            <person name="Kuo A."/>
            <person name="Mondo S."/>
            <person name="Pangilinan J."/>
            <person name="Riley R."/>
            <person name="Labutti K."/>
            <person name="Andreopoulos B."/>
            <person name="Lipzen A."/>
            <person name="Chen C."/>
            <person name="Yanf M."/>
            <person name="Daum C."/>
            <person name="Ng V."/>
            <person name="Clum A."/>
            <person name="Ohm R."/>
            <person name="Martin F."/>
            <person name="Silar P."/>
            <person name="Natvig D."/>
            <person name="Lalanne C."/>
            <person name="Gautier V."/>
            <person name="Ament-Velasquez S.L."/>
            <person name="Kruys A."/>
            <person name="Hutchinson M.I."/>
            <person name="Powell A.J."/>
            <person name="Barry K."/>
            <person name="Miller A.N."/>
            <person name="Grigoriev I.V."/>
            <person name="Debuchy R."/>
            <person name="Gladieux P."/>
            <person name="Thoren M.H."/>
            <person name="Johannesson H."/>
        </authorList>
    </citation>
    <scope>NUCLEOTIDE SEQUENCE</scope>
    <source>
        <strain evidence="1">CBS 538.74</strain>
    </source>
</reference>
<dbReference type="Proteomes" id="UP001302745">
    <property type="component" value="Unassembled WGS sequence"/>
</dbReference>
<evidence type="ECO:0000313" key="2">
    <source>
        <dbReference type="Proteomes" id="UP001302745"/>
    </source>
</evidence>
<dbReference type="Gene3D" id="1.25.40.10">
    <property type="entry name" value="Tetratricopeptide repeat domain"/>
    <property type="match status" value="1"/>
</dbReference>